<organism evidence="1 2">
    <name type="scientific">Sphingobacterium humi</name>
    <dbReference type="NCBI Taxonomy" id="1796905"/>
    <lineage>
        <taxon>Bacteria</taxon>
        <taxon>Pseudomonadati</taxon>
        <taxon>Bacteroidota</taxon>
        <taxon>Sphingobacteriia</taxon>
        <taxon>Sphingobacteriales</taxon>
        <taxon>Sphingobacteriaceae</taxon>
        <taxon>Sphingobacterium</taxon>
    </lineage>
</organism>
<gene>
    <name evidence="1" type="ORF">GQF63_10725</name>
</gene>
<evidence type="ECO:0000313" key="1">
    <source>
        <dbReference type="EMBL" id="MVZ62498.1"/>
    </source>
</evidence>
<dbReference type="PROSITE" id="PS51257">
    <property type="entry name" value="PROKAR_LIPOPROTEIN"/>
    <property type="match status" value="1"/>
</dbReference>
<evidence type="ECO:0000313" key="2">
    <source>
        <dbReference type="Proteomes" id="UP000435036"/>
    </source>
</evidence>
<name>A0A6N8L2X5_9SPHI</name>
<accession>A0A6N8L2X5</accession>
<protein>
    <submittedName>
        <fullName evidence="1">Uncharacterized protein</fullName>
    </submittedName>
</protein>
<dbReference type="AlphaFoldDB" id="A0A6N8L2X5"/>
<sequence length="148" mass="16834">MRIVLIGVASLFLLACNQTTKQQAAALPEETEHHHAETSEGLVLNQGEKWPVNAEMKPYAQEGEALINQYQEANQTDYKQLALQLSTQNKELVKSCTMDGKAHEELHKWLHPHLTLVKDLETASSTEQANELIEKIKQSYATYHEYFN</sequence>
<dbReference type="EMBL" id="WSQA01000007">
    <property type="protein sequence ID" value="MVZ62498.1"/>
    <property type="molecule type" value="Genomic_DNA"/>
</dbReference>
<dbReference type="RefSeq" id="WP_160369227.1">
    <property type="nucleotide sequence ID" value="NZ_WSQA01000007.1"/>
</dbReference>
<keyword evidence="2" id="KW-1185">Reference proteome</keyword>
<reference evidence="1 2" key="1">
    <citation type="submission" date="2019-12" db="EMBL/GenBank/DDBJ databases">
        <authorList>
            <person name="Dong K."/>
        </authorList>
    </citation>
    <scope>NUCLEOTIDE SEQUENCE [LARGE SCALE GENOMIC DNA]</scope>
    <source>
        <strain evidence="1 2">JCM 31225</strain>
    </source>
</reference>
<proteinExistence type="predicted"/>
<comment type="caution">
    <text evidence="1">The sequence shown here is derived from an EMBL/GenBank/DDBJ whole genome shotgun (WGS) entry which is preliminary data.</text>
</comment>
<dbReference type="OrthoDB" id="1440611at2"/>
<dbReference type="Proteomes" id="UP000435036">
    <property type="component" value="Unassembled WGS sequence"/>
</dbReference>